<dbReference type="RefSeq" id="WP_034672333.1">
    <property type="nucleotide sequence ID" value="NZ_JPRP01000001.1"/>
</dbReference>
<sequence>MDKFLMLYLLLFFALCQSQNLQGVHLEEIANHNMEKLDNVMIQKFGFTRVKEIEDLNQRVYSNNSDKKENLLVITVIKKEGSCSNILSIVNSSFDNMQRLRAELPTIGYVYAGKKRLSSSIILSQYVKNRIIIALSDEVTATGAYQILLVCNHKMH</sequence>
<name>A0A085Z3W2_9FLAO</name>
<keyword evidence="2" id="KW-1185">Reference proteome</keyword>
<evidence type="ECO:0000313" key="2">
    <source>
        <dbReference type="Proteomes" id="UP000028713"/>
    </source>
</evidence>
<protein>
    <submittedName>
        <fullName evidence="1">Uncharacterized protein</fullName>
    </submittedName>
</protein>
<reference evidence="1 2" key="1">
    <citation type="submission" date="2014-07" db="EMBL/GenBank/DDBJ databases">
        <title>Genome of Chryseobacterium formosense LMG 24722.</title>
        <authorList>
            <person name="Pipes S.E."/>
            <person name="Stropko S.J."/>
            <person name="Newman J.D."/>
        </authorList>
    </citation>
    <scope>NUCLEOTIDE SEQUENCE [LARGE SCALE GENOMIC DNA]</scope>
    <source>
        <strain evidence="1 2">LMG 24722</strain>
    </source>
</reference>
<dbReference type="EMBL" id="JPRP01000001">
    <property type="protein sequence ID" value="KFE99125.1"/>
    <property type="molecule type" value="Genomic_DNA"/>
</dbReference>
<dbReference type="STRING" id="236814.IX39_00045"/>
<dbReference type="AlphaFoldDB" id="A0A085Z3W2"/>
<dbReference type="Proteomes" id="UP000028713">
    <property type="component" value="Unassembled WGS sequence"/>
</dbReference>
<dbReference type="eggNOG" id="ENOG50314JR">
    <property type="taxonomic scope" value="Bacteria"/>
</dbReference>
<proteinExistence type="predicted"/>
<comment type="caution">
    <text evidence="1">The sequence shown here is derived from an EMBL/GenBank/DDBJ whole genome shotgun (WGS) entry which is preliminary data.</text>
</comment>
<gene>
    <name evidence="1" type="ORF">IX39_00045</name>
</gene>
<evidence type="ECO:0000313" key="1">
    <source>
        <dbReference type="EMBL" id="KFE99125.1"/>
    </source>
</evidence>
<accession>A0A085Z3W2</accession>
<organism evidence="1 2">
    <name type="scientific">Chryseobacterium formosense</name>
    <dbReference type="NCBI Taxonomy" id="236814"/>
    <lineage>
        <taxon>Bacteria</taxon>
        <taxon>Pseudomonadati</taxon>
        <taxon>Bacteroidota</taxon>
        <taxon>Flavobacteriia</taxon>
        <taxon>Flavobacteriales</taxon>
        <taxon>Weeksellaceae</taxon>
        <taxon>Chryseobacterium group</taxon>
        <taxon>Chryseobacterium</taxon>
    </lineage>
</organism>